<dbReference type="STRING" id="1123392.GCA_000376425_02658"/>
<dbReference type="SMART" id="SM00849">
    <property type="entry name" value="Lactamase_B"/>
    <property type="match status" value="1"/>
</dbReference>
<dbReference type="Gene3D" id="3.60.15.10">
    <property type="entry name" value="Ribonuclease Z/Hydroxyacylglutathione hydrolase-like"/>
    <property type="match status" value="1"/>
</dbReference>
<dbReference type="Pfam" id="PF00753">
    <property type="entry name" value="Lactamase_B"/>
    <property type="match status" value="1"/>
</dbReference>
<dbReference type="PANTHER" id="PTHR42951:SF4">
    <property type="entry name" value="ACYL-COENZYME A THIOESTERASE MBLAC2"/>
    <property type="match status" value="1"/>
</dbReference>
<name>A0A119CYC3_THIDE</name>
<comment type="similarity">
    <text evidence="1">Belongs to the metallo-beta-lactamase superfamily. Class-B beta-lactamase family.</text>
</comment>
<dbReference type="InterPro" id="IPR050855">
    <property type="entry name" value="NDM-1-like"/>
</dbReference>
<reference evidence="4 5" key="1">
    <citation type="journal article" date="2015" name="Appl. Environ. Microbiol.">
        <title>Aerobic and Anaerobic Thiosulfate Oxidation by a Cold-Adapted, Subglacial Chemoautotroph.</title>
        <authorList>
            <person name="Harrold Z.R."/>
            <person name="Skidmore M.L."/>
            <person name="Hamilton T.L."/>
            <person name="Desch L."/>
            <person name="Amada K."/>
            <person name="van Gelder W."/>
            <person name="Glover K."/>
            <person name="Roden E.E."/>
            <person name="Boyd E.S."/>
        </authorList>
    </citation>
    <scope>NUCLEOTIDE SEQUENCE [LARGE SCALE GENOMIC DNA]</scope>
    <source>
        <strain evidence="4 5">RG</strain>
    </source>
</reference>
<evidence type="ECO:0000259" key="3">
    <source>
        <dbReference type="SMART" id="SM00849"/>
    </source>
</evidence>
<comment type="caution">
    <text evidence="4">The sequence shown here is derived from an EMBL/GenBank/DDBJ whole genome shotgun (WGS) entry which is preliminary data.</text>
</comment>
<feature type="signal peptide" evidence="2">
    <location>
        <begin position="1"/>
        <end position="22"/>
    </location>
</feature>
<gene>
    <name evidence="4" type="ORF">ABW22_01535</name>
</gene>
<dbReference type="Proteomes" id="UP000064243">
    <property type="component" value="Unassembled WGS sequence"/>
</dbReference>
<accession>A0A119CYC3</accession>
<evidence type="ECO:0000256" key="1">
    <source>
        <dbReference type="ARBA" id="ARBA00005250"/>
    </source>
</evidence>
<keyword evidence="5" id="KW-1185">Reference proteome</keyword>
<proteinExistence type="inferred from homology"/>
<feature type="chain" id="PRO_5007161846" evidence="2">
    <location>
        <begin position="23"/>
        <end position="309"/>
    </location>
</feature>
<dbReference type="InterPro" id="IPR036866">
    <property type="entry name" value="RibonucZ/Hydroxyglut_hydro"/>
</dbReference>
<protein>
    <submittedName>
        <fullName evidence="4">Beta-lactamase</fullName>
    </submittedName>
</protein>
<dbReference type="InterPro" id="IPR001279">
    <property type="entry name" value="Metallo-B-lactamas"/>
</dbReference>
<sequence>MKRYALILFAAVIGLFTLTARADYQPRAERVTENVYVIVGPLGQRSADNDGLNANFGFIVTPRGVILIDSGASRLGAKKIEAAIRKVTNQPVCWVVNTGSQDHRWLGNDYFAGQGAEVIALARTAATQAEYAAQQIEGLKRFLGKRMQGTKPLPAPKTLAGDSVTLERGGETLELTYTNAHFPGDAWVWLPKQRVIFSGDLVYVDRLLGVLPWSSVKNGQQAFKALAALQPARIVPGHGRVCDLAQAQRETGDYYDFLANQVGAAAREMEPLAATLDRYADLPAFRHLDNYEGLHRANMNRAFTEFESQ</sequence>
<evidence type="ECO:0000256" key="2">
    <source>
        <dbReference type="SAM" id="SignalP"/>
    </source>
</evidence>
<dbReference type="SUPFAM" id="SSF56281">
    <property type="entry name" value="Metallo-hydrolase/oxidoreductase"/>
    <property type="match status" value="1"/>
</dbReference>
<organism evidence="4 5">
    <name type="scientific">Thiobacillus denitrificans</name>
    <dbReference type="NCBI Taxonomy" id="36861"/>
    <lineage>
        <taxon>Bacteria</taxon>
        <taxon>Pseudomonadati</taxon>
        <taxon>Pseudomonadota</taxon>
        <taxon>Betaproteobacteria</taxon>
        <taxon>Nitrosomonadales</taxon>
        <taxon>Thiobacillaceae</taxon>
        <taxon>Thiobacillus</taxon>
    </lineage>
</organism>
<evidence type="ECO:0000313" key="4">
    <source>
        <dbReference type="EMBL" id="KVW99499.1"/>
    </source>
</evidence>
<dbReference type="EMBL" id="LDUG01000005">
    <property type="protein sequence ID" value="KVW99499.1"/>
    <property type="molecule type" value="Genomic_DNA"/>
</dbReference>
<dbReference type="PANTHER" id="PTHR42951">
    <property type="entry name" value="METALLO-BETA-LACTAMASE DOMAIN-CONTAINING"/>
    <property type="match status" value="1"/>
</dbReference>
<feature type="domain" description="Metallo-beta-lactamase" evidence="3">
    <location>
        <begin position="53"/>
        <end position="238"/>
    </location>
</feature>
<dbReference type="PATRIC" id="fig|36861.3.peg.2852"/>
<evidence type="ECO:0000313" key="5">
    <source>
        <dbReference type="Proteomes" id="UP000064243"/>
    </source>
</evidence>
<dbReference type="GO" id="GO:0017001">
    <property type="term" value="P:antibiotic catabolic process"/>
    <property type="evidence" value="ECO:0007669"/>
    <property type="project" value="UniProtKB-ARBA"/>
</dbReference>
<dbReference type="AlphaFoldDB" id="A0A119CYC3"/>
<dbReference type="CDD" id="cd16282">
    <property type="entry name" value="metallo-hydrolase-like_MBL-fold"/>
    <property type="match status" value="1"/>
</dbReference>
<keyword evidence="2" id="KW-0732">Signal</keyword>